<evidence type="ECO:0000313" key="2">
    <source>
        <dbReference type="Proteomes" id="UP000315295"/>
    </source>
</evidence>
<accession>A0A540NSE5</accession>
<keyword evidence="2" id="KW-1185">Reference proteome</keyword>
<protein>
    <submittedName>
        <fullName evidence="1">Uncharacterized protein</fullName>
    </submittedName>
</protein>
<gene>
    <name evidence="1" type="ORF">C1H46_000536</name>
</gene>
<name>A0A540NSE5_MALBA</name>
<dbReference type="Proteomes" id="UP000315295">
    <property type="component" value="Unassembled WGS sequence"/>
</dbReference>
<dbReference type="GO" id="GO:0006897">
    <property type="term" value="P:endocytosis"/>
    <property type="evidence" value="ECO:0007669"/>
    <property type="project" value="TreeGrafter"/>
</dbReference>
<comment type="caution">
    <text evidence="1">The sequence shown here is derived from an EMBL/GenBank/DDBJ whole genome shotgun (WGS) entry which is preliminary data.</text>
</comment>
<proteinExistence type="predicted"/>
<evidence type="ECO:0000313" key="1">
    <source>
        <dbReference type="EMBL" id="TQE13905.1"/>
    </source>
</evidence>
<dbReference type="GO" id="GO:0016197">
    <property type="term" value="P:endosomal transport"/>
    <property type="evidence" value="ECO:0007669"/>
    <property type="project" value="TreeGrafter"/>
</dbReference>
<dbReference type="GO" id="GO:0005886">
    <property type="term" value="C:plasma membrane"/>
    <property type="evidence" value="ECO:0007669"/>
    <property type="project" value="TreeGrafter"/>
</dbReference>
<dbReference type="EMBL" id="VIEB01000008">
    <property type="protein sequence ID" value="TQE13905.1"/>
    <property type="molecule type" value="Genomic_DNA"/>
</dbReference>
<reference evidence="1 2" key="1">
    <citation type="journal article" date="2019" name="G3 (Bethesda)">
        <title>Sequencing of a Wild Apple (Malus baccata) Genome Unravels the Differences Between Cultivated and Wild Apple Species Regarding Disease Resistance and Cold Tolerance.</title>
        <authorList>
            <person name="Chen X."/>
        </authorList>
    </citation>
    <scope>NUCLEOTIDE SEQUENCE [LARGE SCALE GENOMIC DNA]</scope>
    <source>
        <strain evidence="2">cv. Shandingzi</strain>
        <tissue evidence="1">Leaves</tissue>
    </source>
</reference>
<dbReference type="STRING" id="106549.A0A540NSE5"/>
<dbReference type="PANTHER" id="PTHR11216:SF161">
    <property type="entry name" value="CALCIUM-BINDING EF HAND FAMILY PROTEIN"/>
    <property type="match status" value="1"/>
</dbReference>
<dbReference type="GO" id="GO:0005737">
    <property type="term" value="C:cytoplasm"/>
    <property type="evidence" value="ECO:0007669"/>
    <property type="project" value="TreeGrafter"/>
</dbReference>
<sequence>MHLLEKKMELYRVIVKMEQEGDADGTLQDRVDCIQLDLDGLVKTLNEHCKKYGLRGKQTTLTELPFGWQPGIQEGAADWDEDWDKLKTKVTDSVV</sequence>
<dbReference type="PANTHER" id="PTHR11216">
    <property type="entry name" value="EH DOMAIN"/>
    <property type="match status" value="1"/>
</dbReference>
<dbReference type="AlphaFoldDB" id="A0A540NSE5"/>
<organism evidence="1 2">
    <name type="scientific">Malus baccata</name>
    <name type="common">Siberian crab apple</name>
    <name type="synonym">Pyrus baccata</name>
    <dbReference type="NCBI Taxonomy" id="106549"/>
    <lineage>
        <taxon>Eukaryota</taxon>
        <taxon>Viridiplantae</taxon>
        <taxon>Streptophyta</taxon>
        <taxon>Embryophyta</taxon>
        <taxon>Tracheophyta</taxon>
        <taxon>Spermatophyta</taxon>
        <taxon>Magnoliopsida</taxon>
        <taxon>eudicotyledons</taxon>
        <taxon>Gunneridae</taxon>
        <taxon>Pentapetalae</taxon>
        <taxon>rosids</taxon>
        <taxon>fabids</taxon>
        <taxon>Rosales</taxon>
        <taxon>Rosaceae</taxon>
        <taxon>Amygdaloideae</taxon>
        <taxon>Maleae</taxon>
        <taxon>Malus</taxon>
    </lineage>
</organism>
<dbReference type="GO" id="GO:0005634">
    <property type="term" value="C:nucleus"/>
    <property type="evidence" value="ECO:0007669"/>
    <property type="project" value="TreeGrafter"/>
</dbReference>